<evidence type="ECO:0000259" key="2">
    <source>
        <dbReference type="Pfam" id="PF00582"/>
    </source>
</evidence>
<evidence type="ECO:0000256" key="1">
    <source>
        <dbReference type="ARBA" id="ARBA00008791"/>
    </source>
</evidence>
<dbReference type="Proteomes" id="UP000597338">
    <property type="component" value="Unassembled WGS sequence"/>
</dbReference>
<evidence type="ECO:0000313" key="4">
    <source>
        <dbReference type="Proteomes" id="UP000597338"/>
    </source>
</evidence>
<dbReference type="PRINTS" id="PR01438">
    <property type="entry name" value="UNVRSLSTRESS"/>
</dbReference>
<proteinExistence type="inferred from homology"/>
<dbReference type="InterPro" id="IPR006016">
    <property type="entry name" value="UspA"/>
</dbReference>
<accession>A0ABQ1MH12</accession>
<keyword evidence="4" id="KW-1185">Reference proteome</keyword>
<dbReference type="Gene3D" id="3.40.50.12370">
    <property type="match status" value="1"/>
</dbReference>
<protein>
    <recommendedName>
        <fullName evidence="2">UspA domain-containing protein</fullName>
    </recommendedName>
</protein>
<evidence type="ECO:0000313" key="3">
    <source>
        <dbReference type="EMBL" id="GGC40270.1"/>
    </source>
</evidence>
<comment type="similarity">
    <text evidence="1">Belongs to the universal stress protein A family.</text>
</comment>
<feature type="domain" description="UspA" evidence="2">
    <location>
        <begin position="2"/>
        <end position="132"/>
    </location>
</feature>
<name>A0ABQ1MH12_9SPHI</name>
<dbReference type="RefSeq" id="WP_188752803.1">
    <property type="nucleotide sequence ID" value="NZ_BMIK01000015.1"/>
</dbReference>
<dbReference type="PANTHER" id="PTHR46268">
    <property type="entry name" value="STRESS RESPONSE PROTEIN NHAX"/>
    <property type="match status" value="1"/>
</dbReference>
<reference evidence="4" key="1">
    <citation type="journal article" date="2019" name="Int. J. Syst. Evol. Microbiol.">
        <title>The Global Catalogue of Microorganisms (GCM) 10K type strain sequencing project: providing services to taxonomists for standard genome sequencing and annotation.</title>
        <authorList>
            <consortium name="The Broad Institute Genomics Platform"/>
            <consortium name="The Broad Institute Genome Sequencing Center for Infectious Disease"/>
            <person name="Wu L."/>
            <person name="Ma J."/>
        </authorList>
    </citation>
    <scope>NUCLEOTIDE SEQUENCE [LARGE SCALE GENOMIC DNA]</scope>
    <source>
        <strain evidence="4">CGMCC 1.15342</strain>
    </source>
</reference>
<dbReference type="EMBL" id="BMIK01000015">
    <property type="protein sequence ID" value="GGC40270.1"/>
    <property type="molecule type" value="Genomic_DNA"/>
</dbReference>
<sequence>MGNILLLTDFSPGSNNAAAYALKLARQLRFDLLLLHVTDTEDGNSTDTLQQFDKLKNSISKTDAGMDNYQPALVDILVKGKLTEGIAGVLKQKDIDLVVVGATDGENKTGMLFGKRVREIIDSVQYPTLLVPSAARFKEIRDVFYVTDIRYANTQAIERLMRIVRLLKANLSVLHIGASGLPELSKQHTQSLFNELVMTVPGQLPRFLIPNQSHKPETLIRELFVSQGQDVLAVAHREHHFFGHIFRDHHTEDAVIYKEIPMLILPV</sequence>
<dbReference type="PANTHER" id="PTHR46268:SF22">
    <property type="entry name" value="SENSOR PROTEIN KDPD-RELATED"/>
    <property type="match status" value="1"/>
</dbReference>
<organism evidence="3 4">
    <name type="scientific">Parapedobacter defluvii</name>
    <dbReference type="NCBI Taxonomy" id="2045106"/>
    <lineage>
        <taxon>Bacteria</taxon>
        <taxon>Pseudomonadati</taxon>
        <taxon>Bacteroidota</taxon>
        <taxon>Sphingobacteriia</taxon>
        <taxon>Sphingobacteriales</taxon>
        <taxon>Sphingobacteriaceae</taxon>
        <taxon>Parapedobacter</taxon>
    </lineage>
</organism>
<dbReference type="InterPro" id="IPR006015">
    <property type="entry name" value="Universal_stress_UspA"/>
</dbReference>
<dbReference type="CDD" id="cd00293">
    <property type="entry name" value="USP-like"/>
    <property type="match status" value="1"/>
</dbReference>
<comment type="caution">
    <text evidence="3">The sequence shown here is derived from an EMBL/GenBank/DDBJ whole genome shotgun (WGS) entry which is preliminary data.</text>
</comment>
<dbReference type="SUPFAM" id="SSF52402">
    <property type="entry name" value="Adenine nucleotide alpha hydrolases-like"/>
    <property type="match status" value="2"/>
</dbReference>
<dbReference type="Pfam" id="PF00582">
    <property type="entry name" value="Usp"/>
    <property type="match status" value="1"/>
</dbReference>
<gene>
    <name evidence="3" type="ORF">GCM10011386_35420</name>
</gene>